<gene>
    <name evidence="1" type="ORF">RWD45_07990</name>
</gene>
<dbReference type="NCBIfam" id="TIGR01668">
    <property type="entry name" value="YqeG_hyp_ppase"/>
    <property type="match status" value="1"/>
</dbReference>
<dbReference type="NCBIfam" id="TIGR01662">
    <property type="entry name" value="HAD-SF-IIIA"/>
    <property type="match status" value="1"/>
</dbReference>
<name>A0ABU5CRR3_9BACI</name>
<evidence type="ECO:0000313" key="1">
    <source>
        <dbReference type="EMBL" id="MDY0408507.1"/>
    </source>
</evidence>
<dbReference type="InterPro" id="IPR006549">
    <property type="entry name" value="HAD-SF_hydro_IIIA"/>
</dbReference>
<organism evidence="1 2">
    <name type="scientific">Paracerasibacillus soli</name>
    <dbReference type="NCBI Taxonomy" id="480284"/>
    <lineage>
        <taxon>Bacteria</taxon>
        <taxon>Bacillati</taxon>
        <taxon>Bacillota</taxon>
        <taxon>Bacilli</taxon>
        <taxon>Bacillales</taxon>
        <taxon>Bacillaceae</taxon>
        <taxon>Paracerasibacillus</taxon>
    </lineage>
</organism>
<protein>
    <submittedName>
        <fullName evidence="1">YqeG family HAD IIIA-type phosphatase</fullName>
    </submittedName>
</protein>
<dbReference type="EMBL" id="JAWDIQ010000001">
    <property type="protein sequence ID" value="MDY0408507.1"/>
    <property type="molecule type" value="Genomic_DNA"/>
</dbReference>
<dbReference type="InterPro" id="IPR023214">
    <property type="entry name" value="HAD_sf"/>
</dbReference>
<dbReference type="InterPro" id="IPR036412">
    <property type="entry name" value="HAD-like_sf"/>
</dbReference>
<accession>A0ABU5CRR3</accession>
<dbReference type="SUPFAM" id="SSF56784">
    <property type="entry name" value="HAD-like"/>
    <property type="match status" value="1"/>
</dbReference>
<dbReference type="InterPro" id="IPR010021">
    <property type="entry name" value="PGPP1/Gep4"/>
</dbReference>
<dbReference type="RefSeq" id="WP_320379235.1">
    <property type="nucleotide sequence ID" value="NZ_JAWDIQ010000001.1"/>
</dbReference>
<evidence type="ECO:0000313" key="2">
    <source>
        <dbReference type="Proteomes" id="UP001275315"/>
    </source>
</evidence>
<reference evidence="1 2" key="1">
    <citation type="submission" date="2023-10" db="EMBL/GenBank/DDBJ databases">
        <title>Virgibacillus soli CC-YMP-6 genome.</title>
        <authorList>
            <person name="Miliotis G."/>
            <person name="Sengupta P."/>
            <person name="Hameed A."/>
            <person name="Chuvochina M."/>
            <person name="Mcdonagh F."/>
            <person name="Simpson A.C."/>
            <person name="Singh N.K."/>
            <person name="Rekha P.D."/>
            <person name="Raman K."/>
            <person name="Hugenholtz P."/>
            <person name="Venkateswaran K."/>
        </authorList>
    </citation>
    <scope>NUCLEOTIDE SEQUENCE [LARGE SCALE GENOMIC DNA]</scope>
    <source>
        <strain evidence="1 2">CC-YMP-6</strain>
    </source>
</reference>
<dbReference type="Gene3D" id="3.40.50.1000">
    <property type="entry name" value="HAD superfamily/HAD-like"/>
    <property type="match status" value="1"/>
</dbReference>
<dbReference type="Pfam" id="PF13242">
    <property type="entry name" value="Hydrolase_like"/>
    <property type="match status" value="1"/>
</dbReference>
<keyword evidence="2" id="KW-1185">Reference proteome</keyword>
<dbReference type="Proteomes" id="UP001275315">
    <property type="component" value="Unassembled WGS sequence"/>
</dbReference>
<comment type="caution">
    <text evidence="1">The sequence shown here is derived from an EMBL/GenBank/DDBJ whole genome shotgun (WGS) entry which is preliminary data.</text>
</comment>
<dbReference type="CDD" id="cd16416">
    <property type="entry name" value="HAD_BsYqeG-like"/>
    <property type="match status" value="1"/>
</dbReference>
<sequence>MLKIFMPNEHVKSIFEITPEYLLEKGIKGIITDLDNTLVPWNVADATPKVKQWFNAMTEHDIKITVMSNNNEDRVKVFSEPLKIPYVYKANKPLGKGFKKAVSIMGIEKKQVVVLGDQLLTDILGGNLAGLYTVLVAPIVETDAKITKFNRKIERRILRSLRKKGMINWEE</sequence>
<proteinExistence type="predicted"/>